<feature type="non-terminal residue" evidence="1">
    <location>
        <position position="1"/>
    </location>
</feature>
<proteinExistence type="predicted"/>
<dbReference type="EMBL" id="BKCJ010412592">
    <property type="protein sequence ID" value="GFA37105.1"/>
    <property type="molecule type" value="Genomic_DNA"/>
</dbReference>
<protein>
    <submittedName>
        <fullName evidence="1">Uncharacterized protein</fullName>
    </submittedName>
</protein>
<organism evidence="1">
    <name type="scientific">Tanacetum cinerariifolium</name>
    <name type="common">Dalmatian daisy</name>
    <name type="synonym">Chrysanthemum cinerariifolium</name>
    <dbReference type="NCBI Taxonomy" id="118510"/>
    <lineage>
        <taxon>Eukaryota</taxon>
        <taxon>Viridiplantae</taxon>
        <taxon>Streptophyta</taxon>
        <taxon>Embryophyta</taxon>
        <taxon>Tracheophyta</taxon>
        <taxon>Spermatophyta</taxon>
        <taxon>Magnoliopsida</taxon>
        <taxon>eudicotyledons</taxon>
        <taxon>Gunneridae</taxon>
        <taxon>Pentapetalae</taxon>
        <taxon>asterids</taxon>
        <taxon>campanulids</taxon>
        <taxon>Asterales</taxon>
        <taxon>Asteraceae</taxon>
        <taxon>Asteroideae</taxon>
        <taxon>Anthemideae</taxon>
        <taxon>Anthemidinae</taxon>
        <taxon>Tanacetum</taxon>
    </lineage>
</organism>
<gene>
    <name evidence="1" type="ORF">Tci_609077</name>
</gene>
<sequence>ATTEAEIGCHIDGVAVVPQQVLSAFAWESAISIYVLHLSKSTPVWIASE</sequence>
<comment type="caution">
    <text evidence="1">The sequence shown here is derived from an EMBL/GenBank/DDBJ whole genome shotgun (WGS) entry which is preliminary data.</text>
</comment>
<evidence type="ECO:0000313" key="1">
    <source>
        <dbReference type="EMBL" id="GFA37105.1"/>
    </source>
</evidence>
<dbReference type="AlphaFoldDB" id="A0A699JIR5"/>
<accession>A0A699JIR5</accession>
<name>A0A699JIR5_TANCI</name>
<reference evidence="1" key="1">
    <citation type="journal article" date="2019" name="Sci. Rep.">
        <title>Draft genome of Tanacetum cinerariifolium, the natural source of mosquito coil.</title>
        <authorList>
            <person name="Yamashiro T."/>
            <person name="Shiraishi A."/>
            <person name="Satake H."/>
            <person name="Nakayama K."/>
        </authorList>
    </citation>
    <scope>NUCLEOTIDE SEQUENCE</scope>
</reference>